<comment type="subcellular location">
    <subcellularLocation>
        <location evidence="1">Cell envelope</location>
    </subcellularLocation>
</comment>
<dbReference type="PANTHER" id="PTHR30036">
    <property type="entry name" value="D-XYLOSE-BINDING PERIPLASMIC PROTEIN"/>
    <property type="match status" value="1"/>
</dbReference>
<sequence>MIKHPLNRVATATAVVSLVLAAAACGKAGSSSSSSSSPAASGAGGSAAAANATGSIGLLLPENTTTRYEQFDKPYFEAEVKALAPNVEVKYANAGGSPQTQAQQATTMINSGVKVLVVDAQDSAQIKSSVEAAKAKGIKVVAYDRLAQGPVDAYVSFDNVKVGHLQGTGLLAVLGSKATPSAKIVEIDGDSADPNAADFKSGFQNAVKGHVDIAYDASGLWKPDVAAQKATAAINQLGASNISGFYSANDGMAAGIATSMKNAGLSKLPLTGQDAQLDAVQRIVAGTQSFTIYKAYKPEADAAAQLAVSLLTGAPITSIVNSTKTNGSGNTVSSDLLTPVLVNVSNIKQTVVADGLYTVAQICTPDFAAACKTAGLS</sequence>
<dbReference type="InterPro" id="IPR028082">
    <property type="entry name" value="Peripla_BP_I"/>
</dbReference>
<keyword evidence="6" id="KW-1185">Reference proteome</keyword>
<dbReference type="PROSITE" id="PS51257">
    <property type="entry name" value="PROKAR_LIPOPROTEIN"/>
    <property type="match status" value="1"/>
</dbReference>
<keyword evidence="2 3" id="KW-0732">Signal</keyword>
<evidence type="ECO:0000256" key="3">
    <source>
        <dbReference type="SAM" id="SignalP"/>
    </source>
</evidence>
<dbReference type="eggNOG" id="COG4213">
    <property type="taxonomic scope" value="Bacteria"/>
</dbReference>
<feature type="chain" id="PRO_5038697617" evidence="3">
    <location>
        <begin position="22"/>
        <end position="377"/>
    </location>
</feature>
<dbReference type="SUPFAM" id="SSF53822">
    <property type="entry name" value="Periplasmic binding protein-like I"/>
    <property type="match status" value="1"/>
</dbReference>
<dbReference type="GO" id="GO:0030288">
    <property type="term" value="C:outer membrane-bounded periplasmic space"/>
    <property type="evidence" value="ECO:0007669"/>
    <property type="project" value="TreeGrafter"/>
</dbReference>
<gene>
    <name evidence="5" type="ORF">SAMN05414137_12772</name>
</gene>
<dbReference type="Pfam" id="PF13407">
    <property type="entry name" value="Peripla_BP_4"/>
    <property type="match status" value="1"/>
</dbReference>
<dbReference type="EMBL" id="FOAZ01000027">
    <property type="protein sequence ID" value="SEM42500.1"/>
    <property type="molecule type" value="Genomic_DNA"/>
</dbReference>
<evidence type="ECO:0000256" key="1">
    <source>
        <dbReference type="ARBA" id="ARBA00004196"/>
    </source>
</evidence>
<dbReference type="Gene3D" id="3.40.50.2300">
    <property type="match status" value="2"/>
</dbReference>
<dbReference type="InterPro" id="IPR050555">
    <property type="entry name" value="Bact_Solute-Bind_Prot2"/>
</dbReference>
<dbReference type="PANTHER" id="PTHR30036:SF1">
    <property type="entry name" value="D-XYLOSE-BINDING PERIPLASMIC PROTEIN"/>
    <property type="match status" value="1"/>
</dbReference>
<dbReference type="InterPro" id="IPR025997">
    <property type="entry name" value="SBP_2_dom"/>
</dbReference>
<evidence type="ECO:0000313" key="5">
    <source>
        <dbReference type="EMBL" id="SEM42500.1"/>
    </source>
</evidence>
<name>A0A1H7Y8P1_STRJI</name>
<feature type="signal peptide" evidence="3">
    <location>
        <begin position="1"/>
        <end position="21"/>
    </location>
</feature>
<evidence type="ECO:0000259" key="4">
    <source>
        <dbReference type="Pfam" id="PF13407"/>
    </source>
</evidence>
<protein>
    <submittedName>
        <fullName evidence="5">D-xylose transport system substrate-binding protein</fullName>
    </submittedName>
</protein>
<dbReference type="AlphaFoldDB" id="A0A1H7Y8P1"/>
<accession>A0A1H7Y8P1</accession>
<organism evidence="5 6">
    <name type="scientific">Streptacidiphilus jiangxiensis</name>
    <dbReference type="NCBI Taxonomy" id="235985"/>
    <lineage>
        <taxon>Bacteria</taxon>
        <taxon>Bacillati</taxon>
        <taxon>Actinomycetota</taxon>
        <taxon>Actinomycetes</taxon>
        <taxon>Kitasatosporales</taxon>
        <taxon>Streptomycetaceae</taxon>
        <taxon>Streptacidiphilus</taxon>
    </lineage>
</organism>
<dbReference type="GO" id="GO:0030246">
    <property type="term" value="F:carbohydrate binding"/>
    <property type="evidence" value="ECO:0007669"/>
    <property type="project" value="TreeGrafter"/>
</dbReference>
<reference evidence="6" key="1">
    <citation type="submission" date="2016-10" db="EMBL/GenBank/DDBJ databases">
        <authorList>
            <person name="Varghese N."/>
        </authorList>
    </citation>
    <scope>NUCLEOTIDE SEQUENCE [LARGE SCALE GENOMIC DNA]</scope>
    <source>
        <strain evidence="6">DSM 45096 / BCRC 16803 / CGMCC 4.1857 / CIP 109030 / JCM 12277 / KCTC 19219 / NBRC 100920 / 33214</strain>
    </source>
</reference>
<dbReference type="STRING" id="235985.SAMN05414137_12772"/>
<proteinExistence type="predicted"/>
<evidence type="ECO:0000313" key="6">
    <source>
        <dbReference type="Proteomes" id="UP000183015"/>
    </source>
</evidence>
<feature type="domain" description="Periplasmic binding protein" evidence="4">
    <location>
        <begin position="56"/>
        <end position="314"/>
    </location>
</feature>
<evidence type="ECO:0000256" key="2">
    <source>
        <dbReference type="ARBA" id="ARBA00022729"/>
    </source>
</evidence>
<dbReference type="Proteomes" id="UP000183015">
    <property type="component" value="Unassembled WGS sequence"/>
</dbReference>